<gene>
    <name evidence="2" type="ORF">ACFORG_05305</name>
</gene>
<dbReference type="InterPro" id="IPR049625">
    <property type="entry name" value="Glyco_transf_61_cat"/>
</dbReference>
<dbReference type="RefSeq" id="WP_386734348.1">
    <property type="nucleotide sequence ID" value="NZ_JBHRXI010000004.1"/>
</dbReference>
<dbReference type="EMBL" id="JBHRXI010000004">
    <property type="protein sequence ID" value="MFC3613172.1"/>
    <property type="molecule type" value="Genomic_DNA"/>
</dbReference>
<name>A0ABV7TEG7_9RHOB</name>
<evidence type="ECO:0000313" key="2">
    <source>
        <dbReference type="EMBL" id="MFC3613172.1"/>
    </source>
</evidence>
<organism evidence="2 3">
    <name type="scientific">Lutimaribacter marinistellae</name>
    <dbReference type="NCBI Taxonomy" id="1820329"/>
    <lineage>
        <taxon>Bacteria</taxon>
        <taxon>Pseudomonadati</taxon>
        <taxon>Pseudomonadota</taxon>
        <taxon>Alphaproteobacteria</taxon>
        <taxon>Rhodobacterales</taxon>
        <taxon>Roseobacteraceae</taxon>
        <taxon>Lutimaribacter</taxon>
    </lineage>
</organism>
<accession>A0ABV7TEG7</accession>
<comment type="caution">
    <text evidence="2">The sequence shown here is derived from an EMBL/GenBank/DDBJ whole genome shotgun (WGS) entry which is preliminary data.</text>
</comment>
<sequence length="396" mass="44594">MQHVDPNLFAPKLAPRLRTAEGPCVTLVPGVSCAEGAVVIGGPDPNSWNLVDRTGAPILDGTTYRLGRHLYPRAVDARELADGQTLSGTWLYAGDYWNHFGHFLFESLARIWVMEHLDLKLDGILYVWPRHGAAAQCRDDGFQRDLLRRCGADLPVRIVNETTRVERLVVPRQGCGLGPMAAGTPEFRSFIRERLRAGIRPGSHRKLYLSRAGYWLRRGGHFDEERLTKLLVNEGYHEFRPEKYSLSEQIAAYMGAEKIVAPDGSALHLVAFVAEPEQRVAVILRRHDGGKDIVPNLTGCMGRAPLVIDKIDRFHRRTDMKNPNWNCFAELELQAVGADLHSEGFIDAPHHWQTIRHRRRQRLLAQYGAKLSCSFRTEELNEDALTEFPDGTAPAE</sequence>
<reference evidence="3" key="1">
    <citation type="journal article" date="2019" name="Int. J. Syst. Evol. Microbiol.">
        <title>The Global Catalogue of Microorganisms (GCM) 10K type strain sequencing project: providing services to taxonomists for standard genome sequencing and annotation.</title>
        <authorList>
            <consortium name="The Broad Institute Genomics Platform"/>
            <consortium name="The Broad Institute Genome Sequencing Center for Infectious Disease"/>
            <person name="Wu L."/>
            <person name="Ma J."/>
        </authorList>
    </citation>
    <scope>NUCLEOTIDE SEQUENCE [LARGE SCALE GENOMIC DNA]</scope>
    <source>
        <strain evidence="3">KCTC 42911</strain>
    </source>
</reference>
<feature type="domain" description="Glycosyltransferase 61 catalytic" evidence="1">
    <location>
        <begin position="100"/>
        <end position="275"/>
    </location>
</feature>
<protein>
    <submittedName>
        <fullName evidence="2">Glycosyltransferase family 61 protein</fullName>
    </submittedName>
</protein>
<keyword evidence="3" id="KW-1185">Reference proteome</keyword>
<dbReference type="Proteomes" id="UP001595629">
    <property type="component" value="Unassembled WGS sequence"/>
</dbReference>
<proteinExistence type="predicted"/>
<evidence type="ECO:0000313" key="3">
    <source>
        <dbReference type="Proteomes" id="UP001595629"/>
    </source>
</evidence>
<evidence type="ECO:0000259" key="1">
    <source>
        <dbReference type="Pfam" id="PF04577"/>
    </source>
</evidence>
<dbReference type="Pfam" id="PF04577">
    <property type="entry name" value="Glyco_transf_61"/>
    <property type="match status" value="1"/>
</dbReference>